<keyword evidence="3" id="KW-1185">Reference proteome</keyword>
<feature type="transmembrane region" description="Helical" evidence="1">
    <location>
        <begin position="6"/>
        <end position="25"/>
    </location>
</feature>
<dbReference type="Pfam" id="PF06612">
    <property type="entry name" value="DUF1146"/>
    <property type="match status" value="1"/>
</dbReference>
<sequence length="76" mass="8681">MFQLGVHALISIIIYLFTIALSFQIMKNVQVEKIIRKGRVFEAQLLLIFSAIALGFLVGNFLIALMDTSMQLRNFF</sequence>
<keyword evidence="1" id="KW-0812">Transmembrane</keyword>
<dbReference type="InterPro" id="IPR009526">
    <property type="entry name" value="DUF1146"/>
</dbReference>
<dbReference type="EMBL" id="AP026803">
    <property type="protein sequence ID" value="BDR60370.1"/>
    <property type="molecule type" value="Genomic_DNA"/>
</dbReference>
<protein>
    <submittedName>
        <fullName evidence="2">Membrane protein</fullName>
    </submittedName>
</protein>
<dbReference type="Proteomes" id="UP001321741">
    <property type="component" value="Chromosome"/>
</dbReference>
<organism evidence="2 3">
    <name type="scientific">Lactobacillus xylocopicola</name>
    <dbReference type="NCBI Taxonomy" id="2976676"/>
    <lineage>
        <taxon>Bacteria</taxon>
        <taxon>Bacillati</taxon>
        <taxon>Bacillota</taxon>
        <taxon>Bacilli</taxon>
        <taxon>Lactobacillales</taxon>
        <taxon>Lactobacillaceae</taxon>
        <taxon>Lactobacillus</taxon>
    </lineage>
</organism>
<reference evidence="2 3" key="1">
    <citation type="journal article" date="2023" name="Microbiol. Spectr.">
        <title>Symbiosis of Carpenter Bees with Uncharacterized Lactic Acid Bacteria Showing NAD Auxotrophy.</title>
        <authorList>
            <person name="Kawasaki S."/>
            <person name="Ozawa K."/>
            <person name="Mori T."/>
            <person name="Yamamoto A."/>
            <person name="Ito M."/>
            <person name="Ohkuma M."/>
            <person name="Sakamoto M."/>
            <person name="Matsutani M."/>
        </authorList>
    </citation>
    <scope>NUCLEOTIDE SEQUENCE [LARGE SCALE GENOMIC DNA]</scope>
    <source>
        <strain evidence="2 3">Kim32-2</strain>
    </source>
</reference>
<evidence type="ECO:0000313" key="3">
    <source>
        <dbReference type="Proteomes" id="UP001321741"/>
    </source>
</evidence>
<accession>A0ABM8BGH1</accession>
<gene>
    <name evidence="2" type="ORF">KIM322_06310</name>
</gene>
<proteinExistence type="predicted"/>
<evidence type="ECO:0000313" key="2">
    <source>
        <dbReference type="EMBL" id="BDR60370.1"/>
    </source>
</evidence>
<evidence type="ECO:0000256" key="1">
    <source>
        <dbReference type="SAM" id="Phobius"/>
    </source>
</evidence>
<keyword evidence="1" id="KW-1133">Transmembrane helix</keyword>
<name>A0ABM8BGH1_9LACO</name>
<dbReference type="RefSeq" id="WP_317638075.1">
    <property type="nucleotide sequence ID" value="NZ_AP026803.1"/>
</dbReference>
<keyword evidence="1" id="KW-0472">Membrane</keyword>
<feature type="transmembrane region" description="Helical" evidence="1">
    <location>
        <begin position="45"/>
        <end position="66"/>
    </location>
</feature>